<dbReference type="EMBL" id="SNRY01000592">
    <property type="protein sequence ID" value="KAA6338726.1"/>
    <property type="molecule type" value="Genomic_DNA"/>
</dbReference>
<reference evidence="1" key="1">
    <citation type="submission" date="2019-03" db="EMBL/GenBank/DDBJ databases">
        <title>Single cell metagenomics reveals metabolic interactions within the superorganism composed of flagellate Streblomastix strix and complex community of Bacteroidetes bacteria on its surface.</title>
        <authorList>
            <person name="Treitli S.C."/>
            <person name="Kolisko M."/>
            <person name="Husnik F."/>
            <person name="Keeling P."/>
            <person name="Hampl V."/>
        </authorList>
    </citation>
    <scope>NUCLEOTIDE SEQUENCE</scope>
    <source>
        <strain evidence="1">STM</strain>
    </source>
</reference>
<name>A0A5J4RXQ3_9ZZZZ</name>
<protein>
    <submittedName>
        <fullName evidence="1">Uncharacterized protein</fullName>
    </submittedName>
</protein>
<sequence length="31" mass="3790">MKYNFHVSFMRLPYDDNVGSFLIVIERKKNK</sequence>
<gene>
    <name evidence="1" type="ORF">EZS27_013279</name>
</gene>
<comment type="caution">
    <text evidence="1">The sequence shown here is derived from an EMBL/GenBank/DDBJ whole genome shotgun (WGS) entry which is preliminary data.</text>
</comment>
<proteinExistence type="predicted"/>
<dbReference type="AlphaFoldDB" id="A0A5J4RXQ3"/>
<evidence type="ECO:0000313" key="1">
    <source>
        <dbReference type="EMBL" id="KAA6338726.1"/>
    </source>
</evidence>
<organism evidence="1">
    <name type="scientific">termite gut metagenome</name>
    <dbReference type="NCBI Taxonomy" id="433724"/>
    <lineage>
        <taxon>unclassified sequences</taxon>
        <taxon>metagenomes</taxon>
        <taxon>organismal metagenomes</taxon>
    </lineage>
</organism>
<accession>A0A5J4RXQ3</accession>